<accession>A0ABV6UP62</accession>
<evidence type="ECO:0000256" key="4">
    <source>
        <dbReference type="ARBA" id="ARBA00022989"/>
    </source>
</evidence>
<dbReference type="Pfam" id="PF09678">
    <property type="entry name" value="Caa3_CtaG"/>
    <property type="match status" value="1"/>
</dbReference>
<comment type="caution">
    <text evidence="8">The sequence shown here is derived from an EMBL/GenBank/DDBJ whole genome shotgun (WGS) entry which is preliminary data.</text>
</comment>
<reference evidence="8 9" key="1">
    <citation type="submission" date="2024-09" db="EMBL/GenBank/DDBJ databases">
        <authorList>
            <person name="Lee S.D."/>
        </authorList>
    </citation>
    <scope>NUCLEOTIDE SEQUENCE [LARGE SCALE GENOMIC DNA]</scope>
    <source>
        <strain evidence="8 9">N1-5</strain>
    </source>
</reference>
<feature type="region of interest" description="Disordered" evidence="6">
    <location>
        <begin position="278"/>
        <end position="328"/>
    </location>
</feature>
<feature type="transmembrane region" description="Helical" evidence="7">
    <location>
        <begin position="193"/>
        <end position="218"/>
    </location>
</feature>
<keyword evidence="5 7" id="KW-0472">Membrane</keyword>
<evidence type="ECO:0000256" key="7">
    <source>
        <dbReference type="SAM" id="Phobius"/>
    </source>
</evidence>
<feature type="transmembrane region" description="Helical" evidence="7">
    <location>
        <begin position="248"/>
        <end position="270"/>
    </location>
</feature>
<dbReference type="Proteomes" id="UP001592528">
    <property type="component" value="Unassembled WGS sequence"/>
</dbReference>
<gene>
    <name evidence="8" type="ORF">ACEZDJ_18340</name>
</gene>
<evidence type="ECO:0000313" key="9">
    <source>
        <dbReference type="Proteomes" id="UP001592528"/>
    </source>
</evidence>
<evidence type="ECO:0000256" key="5">
    <source>
        <dbReference type="ARBA" id="ARBA00023136"/>
    </source>
</evidence>
<feature type="transmembrane region" description="Helical" evidence="7">
    <location>
        <begin position="55"/>
        <end position="76"/>
    </location>
</feature>
<feature type="transmembrane region" description="Helical" evidence="7">
    <location>
        <begin position="88"/>
        <end position="110"/>
    </location>
</feature>
<evidence type="ECO:0000256" key="6">
    <source>
        <dbReference type="SAM" id="MobiDB-lite"/>
    </source>
</evidence>
<dbReference type="EMBL" id="JBHEZZ010000009">
    <property type="protein sequence ID" value="MFC1403253.1"/>
    <property type="molecule type" value="Genomic_DNA"/>
</dbReference>
<dbReference type="InterPro" id="IPR019108">
    <property type="entry name" value="Caa3_assmbl_CtaG-rel"/>
</dbReference>
<feature type="compositionally biased region" description="Basic and acidic residues" evidence="6">
    <location>
        <begin position="278"/>
        <end position="289"/>
    </location>
</feature>
<feature type="compositionally biased region" description="Polar residues" evidence="6">
    <location>
        <begin position="290"/>
        <end position="299"/>
    </location>
</feature>
<evidence type="ECO:0000256" key="1">
    <source>
        <dbReference type="ARBA" id="ARBA00004651"/>
    </source>
</evidence>
<proteinExistence type="predicted"/>
<keyword evidence="2" id="KW-1003">Cell membrane</keyword>
<keyword evidence="4 7" id="KW-1133">Transmembrane helix</keyword>
<sequence length="328" mass="36333">MSSYAGPPAFTLHRALTGWHIAPAVLVLATAGAAAYLIALIRLHRHGTPWAPSRTAAFALGTAVWVFTCCGGPGVYERVLFTDRAVQCVVLLMVVPLLLALGAPVTLAAQTLPTRAAQRLRAALAGRCSRALMFPLVSTVLLIMPPWLLYYTSWYQNSLTHPGWNALFHTGFVAFGLAYYWPRLQIDPVAHHYHPLIGIVITIAEVIFDAALGFTLVYGHHQFATTYWQHLHRPWGMDPHTDQQWGGAVLWGLGDIAGIPFLVALIARFIKDEHQRTRDTDTALDRLDTQHPTPANPGTESGPRPENGERPWWLTDPQLAHRYRDPSP</sequence>
<organism evidence="8 9">
    <name type="scientific">Streptacidiphilus cavernicola</name>
    <dbReference type="NCBI Taxonomy" id="3342716"/>
    <lineage>
        <taxon>Bacteria</taxon>
        <taxon>Bacillati</taxon>
        <taxon>Actinomycetota</taxon>
        <taxon>Actinomycetes</taxon>
        <taxon>Kitasatosporales</taxon>
        <taxon>Streptomycetaceae</taxon>
        <taxon>Streptacidiphilus</taxon>
    </lineage>
</organism>
<name>A0ABV6UP62_9ACTN</name>
<protein>
    <submittedName>
        <fullName evidence="8">Cytochrome c oxidase assembly protein</fullName>
    </submittedName>
</protein>
<dbReference type="RefSeq" id="WP_051725346.1">
    <property type="nucleotide sequence ID" value="NZ_JBHEZZ010000009.1"/>
</dbReference>
<feature type="transmembrane region" description="Helical" evidence="7">
    <location>
        <begin position="131"/>
        <end position="151"/>
    </location>
</feature>
<feature type="transmembrane region" description="Helical" evidence="7">
    <location>
        <begin position="20"/>
        <end position="43"/>
    </location>
</feature>
<evidence type="ECO:0000256" key="3">
    <source>
        <dbReference type="ARBA" id="ARBA00022692"/>
    </source>
</evidence>
<keyword evidence="9" id="KW-1185">Reference proteome</keyword>
<evidence type="ECO:0000313" key="8">
    <source>
        <dbReference type="EMBL" id="MFC1403253.1"/>
    </source>
</evidence>
<keyword evidence="3 7" id="KW-0812">Transmembrane</keyword>
<evidence type="ECO:0000256" key="2">
    <source>
        <dbReference type="ARBA" id="ARBA00022475"/>
    </source>
</evidence>
<comment type="subcellular location">
    <subcellularLocation>
        <location evidence="1">Cell membrane</location>
        <topology evidence="1">Multi-pass membrane protein</topology>
    </subcellularLocation>
</comment>
<feature type="transmembrane region" description="Helical" evidence="7">
    <location>
        <begin position="163"/>
        <end position="181"/>
    </location>
</feature>